<feature type="domain" description="Glycosyltransferase subfamily 4-like N-terminal" evidence="2">
    <location>
        <begin position="13"/>
        <end position="145"/>
    </location>
</feature>
<dbReference type="InterPro" id="IPR050194">
    <property type="entry name" value="Glycosyltransferase_grp1"/>
</dbReference>
<dbReference type="EC" id="2.4.-.-" evidence="3"/>
<dbReference type="GO" id="GO:0016757">
    <property type="term" value="F:glycosyltransferase activity"/>
    <property type="evidence" value="ECO:0007669"/>
    <property type="project" value="UniProtKB-KW"/>
</dbReference>
<evidence type="ECO:0000313" key="4">
    <source>
        <dbReference type="Proteomes" id="UP001382455"/>
    </source>
</evidence>
<dbReference type="InterPro" id="IPR028098">
    <property type="entry name" value="Glyco_trans_4-like_N"/>
</dbReference>
<name>A0ABU8F045_9GAMM</name>
<dbReference type="Proteomes" id="UP001382455">
    <property type="component" value="Unassembled WGS sequence"/>
</dbReference>
<keyword evidence="4" id="KW-1185">Reference proteome</keyword>
<dbReference type="Gene3D" id="3.40.50.2000">
    <property type="entry name" value="Glycogen Phosphorylase B"/>
    <property type="match status" value="2"/>
</dbReference>
<keyword evidence="3" id="KW-0808">Transferase</keyword>
<dbReference type="PANTHER" id="PTHR45947:SF3">
    <property type="entry name" value="SULFOQUINOVOSYL TRANSFERASE SQD2"/>
    <property type="match status" value="1"/>
</dbReference>
<feature type="domain" description="Glycosyl transferase family 1" evidence="1">
    <location>
        <begin position="166"/>
        <end position="312"/>
    </location>
</feature>
<evidence type="ECO:0000313" key="3">
    <source>
        <dbReference type="EMBL" id="MEI4551637.1"/>
    </source>
</evidence>
<dbReference type="EMBL" id="JBAWKS010000002">
    <property type="protein sequence ID" value="MEI4551637.1"/>
    <property type="molecule type" value="Genomic_DNA"/>
</dbReference>
<gene>
    <name evidence="3" type="ORF">WAE96_18315</name>
</gene>
<dbReference type="RefSeq" id="WP_336436590.1">
    <property type="nucleotide sequence ID" value="NZ_JBAWKS010000002.1"/>
</dbReference>
<dbReference type="Pfam" id="PF00534">
    <property type="entry name" value="Glycos_transf_1"/>
    <property type="match status" value="1"/>
</dbReference>
<reference evidence="3 4" key="1">
    <citation type="submission" date="2023-12" db="EMBL/GenBank/DDBJ databases">
        <title>Friends and Foes: Symbiotic and Algicidal bacterial influence on Karenia brevis blooms.</title>
        <authorList>
            <person name="Fei C."/>
            <person name="Mohamed A.R."/>
            <person name="Booker A."/>
            <person name="Arshad M."/>
            <person name="Klass S."/>
            <person name="Ahn S."/>
            <person name="Gilbert P.M."/>
            <person name="Heil C.A."/>
            <person name="Martinez J.M."/>
            <person name="Amin S.A."/>
        </authorList>
    </citation>
    <scope>NUCLEOTIDE SEQUENCE [LARGE SCALE GENOMIC DNA]</scope>
    <source>
        <strain evidence="3 4">CE15</strain>
    </source>
</reference>
<dbReference type="PANTHER" id="PTHR45947">
    <property type="entry name" value="SULFOQUINOVOSYL TRANSFERASE SQD2"/>
    <property type="match status" value="1"/>
</dbReference>
<evidence type="ECO:0000259" key="1">
    <source>
        <dbReference type="Pfam" id="PF00534"/>
    </source>
</evidence>
<dbReference type="CDD" id="cd03801">
    <property type="entry name" value="GT4_PimA-like"/>
    <property type="match status" value="1"/>
</dbReference>
<organism evidence="3 4">
    <name type="scientific">Pseudoalteromonas spongiae</name>
    <dbReference type="NCBI Taxonomy" id="298657"/>
    <lineage>
        <taxon>Bacteria</taxon>
        <taxon>Pseudomonadati</taxon>
        <taxon>Pseudomonadota</taxon>
        <taxon>Gammaproteobacteria</taxon>
        <taxon>Alteromonadales</taxon>
        <taxon>Pseudoalteromonadaceae</taxon>
        <taxon>Pseudoalteromonas</taxon>
    </lineage>
</organism>
<dbReference type="Pfam" id="PF13439">
    <property type="entry name" value="Glyco_transf_4"/>
    <property type="match status" value="1"/>
</dbReference>
<dbReference type="InterPro" id="IPR001296">
    <property type="entry name" value="Glyco_trans_1"/>
</dbReference>
<accession>A0ABU8F045</accession>
<sequence>MRNLVLFLDSSLFGGIESHIVELVKLMQGNNVPVSVLFYQDHHNMQLYKLLEALNCTYQCLDGKPLSLHQYLKQHSNTVLHTHGYKAGIIGRLTCKVTGNLCVSTYHAGEKGAGRVRLYNWLDHLTSGFSQNLVVAQHLKNTVKNSEFIANFIVPNNPKLKQPNSVLNIAFVGRLSYEKGPDRFVALAQHFTQQPRLHFHVYGDGDMASELKRNAPKNIQFHGHQSNKSLWQSIDVLVICSREEGLPMVLLEAMDNKIVCIANRVGAIDSVIAHNQTGLLTDDQTQVALVNRLKTLLFMSQQERNYLIKNATSKLHRFYSGREQFTQLSKLYFKP</sequence>
<protein>
    <submittedName>
        <fullName evidence="3">Glycosyltransferase family 4 protein</fullName>
        <ecNumber evidence="3">2.4.-.-</ecNumber>
    </submittedName>
</protein>
<keyword evidence="3" id="KW-0328">Glycosyltransferase</keyword>
<proteinExistence type="predicted"/>
<comment type="caution">
    <text evidence="3">The sequence shown here is derived from an EMBL/GenBank/DDBJ whole genome shotgun (WGS) entry which is preliminary data.</text>
</comment>
<dbReference type="SUPFAM" id="SSF53756">
    <property type="entry name" value="UDP-Glycosyltransferase/glycogen phosphorylase"/>
    <property type="match status" value="1"/>
</dbReference>
<evidence type="ECO:0000259" key="2">
    <source>
        <dbReference type="Pfam" id="PF13439"/>
    </source>
</evidence>